<dbReference type="EMBL" id="QNGD03000004">
    <property type="protein sequence ID" value="RWQ75260.1"/>
    <property type="molecule type" value="Genomic_DNA"/>
</dbReference>
<sequence>MIYYVIFILLFILFMCELISGKKFKPLWYFYYIIFCAFLMCFAGLRYDIGIDYVSHERIYANIRSGFVENFSNTNQETGYFILNKIFNSFNVMLLFIAIITLTIKFKIIRDNSIYIYMSLFLYYSLFFIRYDMGLVTQGIAMMFIMYSYKYIIEEKSLKFIITILLASLFHISAIIFLPVYWLARKTYSMKFIIITIIISFFAAFSLVSDQILQYISLIIPRYEAYLNSDASFEISINMFKRLVFLLIFVYTIKKYHGDNKVYNIFLNLYFFGAVIYYVFKPIWILSDRGSVYFSLSEIFLWGIVLHSCKGVIRKGLLVSFVIVPYTLYSLYNFINLNDDVLKATYFNKPYIPYQSIFDK</sequence>
<comment type="caution">
    <text evidence="2">The sequence shown here is derived from an EMBL/GenBank/DDBJ whole genome shotgun (WGS) entry which is preliminary data.</text>
</comment>
<feature type="transmembrane region" description="Helical" evidence="1">
    <location>
        <begin position="316"/>
        <end position="335"/>
    </location>
</feature>
<evidence type="ECO:0000313" key="3">
    <source>
        <dbReference type="Proteomes" id="UP000253597"/>
    </source>
</evidence>
<organism evidence="2 3">
    <name type="scientific">Bacillus cereus</name>
    <dbReference type="NCBI Taxonomy" id="1396"/>
    <lineage>
        <taxon>Bacteria</taxon>
        <taxon>Bacillati</taxon>
        <taxon>Bacillota</taxon>
        <taxon>Bacilli</taxon>
        <taxon>Bacillales</taxon>
        <taxon>Bacillaceae</taxon>
        <taxon>Bacillus</taxon>
        <taxon>Bacillus cereus group</taxon>
    </lineage>
</organism>
<keyword evidence="1" id="KW-1133">Transmembrane helix</keyword>
<evidence type="ECO:0000256" key="1">
    <source>
        <dbReference type="SAM" id="Phobius"/>
    </source>
</evidence>
<dbReference type="Pfam" id="PF14897">
    <property type="entry name" value="EpsG"/>
    <property type="match status" value="1"/>
</dbReference>
<accession>A0A9X8NWA3</accession>
<keyword evidence="1" id="KW-0472">Membrane</keyword>
<keyword evidence="1" id="KW-0812">Transmembrane</keyword>
<feature type="transmembrane region" description="Helical" evidence="1">
    <location>
        <begin position="292"/>
        <end position="309"/>
    </location>
</feature>
<feature type="transmembrane region" description="Helical" evidence="1">
    <location>
        <begin position="90"/>
        <end position="109"/>
    </location>
</feature>
<feature type="transmembrane region" description="Helical" evidence="1">
    <location>
        <begin position="262"/>
        <end position="280"/>
    </location>
</feature>
<evidence type="ECO:0000313" key="2">
    <source>
        <dbReference type="EMBL" id="RWQ75260.1"/>
    </source>
</evidence>
<dbReference type="Proteomes" id="UP000253597">
    <property type="component" value="Unassembled WGS sequence"/>
</dbReference>
<feature type="transmembrane region" description="Helical" evidence="1">
    <location>
        <begin position="31"/>
        <end position="49"/>
    </location>
</feature>
<protein>
    <submittedName>
        <fullName evidence="2">EpsG family protein</fullName>
    </submittedName>
</protein>
<proteinExistence type="predicted"/>
<feature type="transmembrane region" description="Helical" evidence="1">
    <location>
        <begin position="160"/>
        <end position="182"/>
    </location>
</feature>
<feature type="transmembrane region" description="Helical" evidence="1">
    <location>
        <begin position="188"/>
        <end position="208"/>
    </location>
</feature>
<gene>
    <name evidence="2" type="ORF">DR116_0009615</name>
</gene>
<dbReference type="AlphaFoldDB" id="A0A9X8NWA3"/>
<name>A0A9X8NWA3_BACCE</name>
<dbReference type="InterPro" id="IPR049458">
    <property type="entry name" value="EpsG-like"/>
</dbReference>
<dbReference type="RefSeq" id="WP_070179552.1">
    <property type="nucleotide sequence ID" value="NZ_JARPOZ010000001.1"/>
</dbReference>
<reference evidence="2 3" key="1">
    <citation type="submission" date="2019-01" db="EMBL/GenBank/DDBJ databases">
        <title>Draft genome sequence of heavy metal resistant Bacillus cereus NWUAB01.</title>
        <authorList>
            <person name="Babalola O."/>
            <person name="Aremu B.R."/>
            <person name="Ayangbenro A.S."/>
        </authorList>
    </citation>
    <scope>NUCLEOTIDE SEQUENCE [LARGE SCALE GENOMIC DNA]</scope>
    <source>
        <strain evidence="2 3">NWUAB01</strain>
    </source>
</reference>
<feature type="transmembrane region" description="Helical" evidence="1">
    <location>
        <begin position="121"/>
        <end position="148"/>
    </location>
</feature>